<evidence type="ECO:0000313" key="2">
    <source>
        <dbReference type="EMBL" id="GBL82185.1"/>
    </source>
</evidence>
<comment type="caution">
    <text evidence="2">The sequence shown here is derived from an EMBL/GenBank/DDBJ whole genome shotgun (WGS) entry which is preliminary data.</text>
</comment>
<name>A0A4Y2ASN6_ARAVE</name>
<dbReference type="Proteomes" id="UP000499080">
    <property type="component" value="Unassembled WGS sequence"/>
</dbReference>
<evidence type="ECO:0000313" key="3">
    <source>
        <dbReference type="Proteomes" id="UP000499080"/>
    </source>
</evidence>
<reference evidence="2 3" key="1">
    <citation type="journal article" date="2019" name="Sci. Rep.">
        <title>Orb-weaving spider Araneus ventricosus genome elucidates the spidroin gene catalogue.</title>
        <authorList>
            <person name="Kono N."/>
            <person name="Nakamura H."/>
            <person name="Ohtoshi R."/>
            <person name="Moran D.A.P."/>
            <person name="Shinohara A."/>
            <person name="Yoshida Y."/>
            <person name="Fujiwara M."/>
            <person name="Mori M."/>
            <person name="Tomita M."/>
            <person name="Arakawa K."/>
        </authorList>
    </citation>
    <scope>NUCLEOTIDE SEQUENCE [LARGE SCALE GENOMIC DNA]</scope>
</reference>
<feature type="compositionally biased region" description="Low complexity" evidence="1">
    <location>
        <begin position="16"/>
        <end position="25"/>
    </location>
</feature>
<evidence type="ECO:0000256" key="1">
    <source>
        <dbReference type="SAM" id="MobiDB-lite"/>
    </source>
</evidence>
<keyword evidence="3" id="KW-1185">Reference proteome</keyword>
<accession>A0A4Y2ASN6</accession>
<dbReference type="AlphaFoldDB" id="A0A4Y2ASN6"/>
<proteinExistence type="predicted"/>
<protein>
    <submittedName>
        <fullName evidence="2">Uncharacterized protein</fullName>
    </submittedName>
</protein>
<sequence>MEAPPPTANRGGRGGSSHASTASGAGEKDTRTAPREAQGARSSRDECSRGLEQGLVELGRSVKRCRGSQKSHGETF</sequence>
<dbReference type="EMBL" id="BGPR01000028">
    <property type="protein sequence ID" value="GBL82185.1"/>
    <property type="molecule type" value="Genomic_DNA"/>
</dbReference>
<organism evidence="2 3">
    <name type="scientific">Araneus ventricosus</name>
    <name type="common">Orbweaver spider</name>
    <name type="synonym">Epeira ventricosa</name>
    <dbReference type="NCBI Taxonomy" id="182803"/>
    <lineage>
        <taxon>Eukaryota</taxon>
        <taxon>Metazoa</taxon>
        <taxon>Ecdysozoa</taxon>
        <taxon>Arthropoda</taxon>
        <taxon>Chelicerata</taxon>
        <taxon>Arachnida</taxon>
        <taxon>Araneae</taxon>
        <taxon>Araneomorphae</taxon>
        <taxon>Entelegynae</taxon>
        <taxon>Araneoidea</taxon>
        <taxon>Araneidae</taxon>
        <taxon>Araneus</taxon>
    </lineage>
</organism>
<gene>
    <name evidence="2" type="ORF">AVEN_252377_1</name>
</gene>
<feature type="region of interest" description="Disordered" evidence="1">
    <location>
        <begin position="1"/>
        <end position="52"/>
    </location>
</feature>